<dbReference type="AlphaFoldDB" id="A0A1J1HZ43"/>
<organism evidence="1 2">
    <name type="scientific">Clunio marinus</name>
    <dbReference type="NCBI Taxonomy" id="568069"/>
    <lineage>
        <taxon>Eukaryota</taxon>
        <taxon>Metazoa</taxon>
        <taxon>Ecdysozoa</taxon>
        <taxon>Arthropoda</taxon>
        <taxon>Hexapoda</taxon>
        <taxon>Insecta</taxon>
        <taxon>Pterygota</taxon>
        <taxon>Neoptera</taxon>
        <taxon>Endopterygota</taxon>
        <taxon>Diptera</taxon>
        <taxon>Nematocera</taxon>
        <taxon>Chironomoidea</taxon>
        <taxon>Chironomidae</taxon>
        <taxon>Clunio</taxon>
    </lineage>
</organism>
<protein>
    <submittedName>
        <fullName evidence="1">CLUMA_CG006771, isoform A</fullName>
    </submittedName>
</protein>
<gene>
    <name evidence="1" type="ORF">CLUMA_CG006771</name>
</gene>
<name>A0A1J1HZ43_9DIPT</name>
<dbReference type="Proteomes" id="UP000183832">
    <property type="component" value="Unassembled WGS sequence"/>
</dbReference>
<sequence length="59" mass="6816">MRVISYSKFRDKIPILISRLSRSLWCTMHQDESSWHAVEDGDKTLSEGNARTTKIFSSV</sequence>
<evidence type="ECO:0000313" key="1">
    <source>
        <dbReference type="EMBL" id="CRK93227.1"/>
    </source>
</evidence>
<accession>A0A1J1HZ43</accession>
<keyword evidence="2" id="KW-1185">Reference proteome</keyword>
<dbReference type="EMBL" id="CVRI01000037">
    <property type="protein sequence ID" value="CRK93227.1"/>
    <property type="molecule type" value="Genomic_DNA"/>
</dbReference>
<proteinExistence type="predicted"/>
<reference evidence="1 2" key="1">
    <citation type="submission" date="2015-04" db="EMBL/GenBank/DDBJ databases">
        <authorList>
            <person name="Syromyatnikov M.Y."/>
            <person name="Popov V.N."/>
        </authorList>
    </citation>
    <scope>NUCLEOTIDE SEQUENCE [LARGE SCALE GENOMIC DNA]</scope>
</reference>
<evidence type="ECO:0000313" key="2">
    <source>
        <dbReference type="Proteomes" id="UP000183832"/>
    </source>
</evidence>